<dbReference type="SMART" id="SM00248">
    <property type="entry name" value="ANK"/>
    <property type="match status" value="8"/>
</dbReference>
<dbReference type="KEGG" id="sita:101775374"/>
<evidence type="ECO:0000256" key="6">
    <source>
        <dbReference type="ARBA" id="ARBA00023136"/>
    </source>
</evidence>
<feature type="transmembrane region" description="Helical" evidence="8">
    <location>
        <begin position="513"/>
        <end position="539"/>
    </location>
</feature>
<keyword evidence="6 8" id="KW-0472">Membrane</keyword>
<proteinExistence type="predicted"/>
<dbReference type="SUPFAM" id="SSF48403">
    <property type="entry name" value="Ankyrin repeat"/>
    <property type="match status" value="1"/>
</dbReference>
<dbReference type="InterPro" id="IPR036770">
    <property type="entry name" value="Ankyrin_rpt-contain_sf"/>
</dbReference>
<dbReference type="GO" id="GO:0016020">
    <property type="term" value="C:membrane"/>
    <property type="evidence" value="ECO:0007669"/>
    <property type="project" value="UniProtKB-SubCell"/>
</dbReference>
<feature type="transmembrane region" description="Helical" evidence="8">
    <location>
        <begin position="481"/>
        <end position="504"/>
    </location>
</feature>
<reference evidence="10" key="2">
    <citation type="submission" date="2015-07" db="EMBL/GenBank/DDBJ databases">
        <authorList>
            <person name="Noorani M."/>
        </authorList>
    </citation>
    <scope>NUCLEOTIDE SEQUENCE</scope>
    <source>
        <strain evidence="10">Yugu1</strain>
    </source>
</reference>
<dbReference type="OrthoDB" id="609792at2759"/>
<dbReference type="EMBL" id="CM003530">
    <property type="protein sequence ID" value="RCV17604.1"/>
    <property type="molecule type" value="Genomic_DNA"/>
</dbReference>
<comment type="subcellular location">
    <subcellularLocation>
        <location evidence="1">Membrane</location>
        <topology evidence="1">Multi-pass membrane protein</topology>
    </subcellularLocation>
</comment>
<evidence type="ECO:0000256" key="2">
    <source>
        <dbReference type="ARBA" id="ARBA00022692"/>
    </source>
</evidence>
<sequence>MAARRETPHTMKPRLLKAVATGDLGLLEQALGLKPSPATAEQGDLSCLDGVTAGGGSALHVAASRGHLELVKMVCAQAPSLIRRRNHLGDTALICAARAGHADVADYLAARAVEENEDGNPTLRATNSGGETAMHEAVRNGHALVLEKLMSRDSGLAGVVDGDGVSPLYLAVASNRADMVRVLIRESPDGVKSSASFSGPDGQTALHAAVYVSRGESLQRWEQTLASKVYNYGRTARHHGTLLAQKLEPVELLLSNNSSLAYIQDNEGLFPIHIAAIMGNVNIVRKFIEICLDYDELLDNKRRNILHCAVEHGRVMLVRHICGNPKFLRMMNARDGEGNTPLHLSVKHGQAMIFFFLMVDPRVNLAIMNNEGSTPLDVASNKIQSDDTLLSSLTDTSIIICLNLCGAYGSPCHLAKKLKDNRCSKEKKESSIYANVSRNMFNNSIFIGFSSALAAASTPPGGYIAEGADAGKPVHGGRTSFWIFMFANIMSFFLSIPTISLFVFTRQTRDHRFYLILSATLFFGAVLSMLITSVMSVWLTFDPENRWGEYIFDRLVSADLAVAIVLQVATLLWTSKHRWQDISKVIVQAILLIHVVRASIGTVQPLVKSVLAGQQEPCSSTGCVIQDDAVFLYPT</sequence>
<feature type="domain" description="PGG" evidence="9">
    <location>
        <begin position="454"/>
        <end position="539"/>
    </location>
</feature>
<organism evidence="10">
    <name type="scientific">Setaria italica</name>
    <name type="common">Foxtail millet</name>
    <name type="synonym">Panicum italicum</name>
    <dbReference type="NCBI Taxonomy" id="4555"/>
    <lineage>
        <taxon>Eukaryota</taxon>
        <taxon>Viridiplantae</taxon>
        <taxon>Streptophyta</taxon>
        <taxon>Embryophyta</taxon>
        <taxon>Tracheophyta</taxon>
        <taxon>Spermatophyta</taxon>
        <taxon>Magnoliopsida</taxon>
        <taxon>Liliopsida</taxon>
        <taxon>Poales</taxon>
        <taxon>Poaceae</taxon>
        <taxon>PACMAD clade</taxon>
        <taxon>Panicoideae</taxon>
        <taxon>Panicodae</taxon>
        <taxon>Paniceae</taxon>
        <taxon>Cenchrinae</taxon>
        <taxon>Setaria</taxon>
    </lineage>
</organism>
<evidence type="ECO:0000256" key="3">
    <source>
        <dbReference type="ARBA" id="ARBA00022737"/>
    </source>
</evidence>
<feature type="repeat" description="ANK" evidence="7">
    <location>
        <begin position="337"/>
        <end position="370"/>
    </location>
</feature>
<reference evidence="10" key="1">
    <citation type="journal article" date="2012" name="Nat. Biotechnol.">
        <title>Reference genome sequence of the model plant Setaria.</title>
        <authorList>
            <person name="Bennetzen J.L."/>
            <person name="Schmutz J."/>
            <person name="Wang H."/>
            <person name="Percifield R."/>
            <person name="Hawkins J."/>
            <person name="Pontaroli A.C."/>
            <person name="Estep M."/>
            <person name="Feng L."/>
            <person name="Vaughn J.N."/>
            <person name="Grimwood J."/>
            <person name="Jenkins J."/>
            <person name="Barry K."/>
            <person name="Lindquist E."/>
            <person name="Hellsten U."/>
            <person name="Deshpande S."/>
            <person name="Wang X."/>
            <person name="Wu X."/>
            <person name="Mitros T."/>
            <person name="Triplett J."/>
            <person name="Yang X."/>
            <person name="Ye C.Y."/>
            <person name="Mauro-Herrera M."/>
            <person name="Wang L."/>
            <person name="Li P."/>
            <person name="Sharma M."/>
            <person name="Sharma R."/>
            <person name="Ronald P.C."/>
            <person name="Panaud O."/>
            <person name="Kellogg E.A."/>
            <person name="Brutnell T.P."/>
            <person name="Doust A.N."/>
            <person name="Tuskan G.A."/>
            <person name="Rokhsar D."/>
            <person name="Devos K.M."/>
        </authorList>
    </citation>
    <scope>NUCLEOTIDE SEQUENCE [LARGE SCALE GENOMIC DNA]</scope>
    <source>
        <strain evidence="10">Yugu1</strain>
    </source>
</reference>
<keyword evidence="4 8" id="KW-1133">Transmembrane helix</keyword>
<keyword evidence="2 8" id="KW-0812">Transmembrane</keyword>
<evidence type="ECO:0000313" key="10">
    <source>
        <dbReference type="EMBL" id="RCV17604.1"/>
    </source>
</evidence>
<evidence type="ECO:0000256" key="4">
    <source>
        <dbReference type="ARBA" id="ARBA00022989"/>
    </source>
</evidence>
<evidence type="ECO:0000259" key="9">
    <source>
        <dbReference type="Pfam" id="PF13962"/>
    </source>
</evidence>
<feature type="repeat" description="ANK" evidence="7">
    <location>
        <begin position="54"/>
        <end position="74"/>
    </location>
</feature>
<dbReference type="InterPro" id="IPR002110">
    <property type="entry name" value="Ankyrin_rpt"/>
</dbReference>
<dbReference type="Gene3D" id="1.25.40.20">
    <property type="entry name" value="Ankyrin repeat-containing domain"/>
    <property type="match status" value="3"/>
</dbReference>
<feature type="transmembrane region" description="Helical" evidence="8">
    <location>
        <begin position="551"/>
        <end position="573"/>
    </location>
</feature>
<evidence type="ECO:0000256" key="5">
    <source>
        <dbReference type="ARBA" id="ARBA00023043"/>
    </source>
</evidence>
<accession>A0A368QIG6</accession>
<dbReference type="PROSITE" id="PS50297">
    <property type="entry name" value="ANK_REP_REGION"/>
    <property type="match status" value="2"/>
</dbReference>
<dbReference type="Pfam" id="PF13962">
    <property type="entry name" value="PGG"/>
    <property type="match status" value="1"/>
</dbReference>
<dbReference type="STRING" id="4555.A0A368QIG6"/>
<name>A0A368QIG6_SETIT</name>
<dbReference type="AlphaFoldDB" id="A0A368QIG6"/>
<gene>
    <name evidence="10" type="ORF">SETIT_3G233600v2</name>
</gene>
<protein>
    <recommendedName>
        <fullName evidence="9">PGG domain-containing protein</fullName>
    </recommendedName>
</protein>
<evidence type="ECO:0000256" key="1">
    <source>
        <dbReference type="ARBA" id="ARBA00004141"/>
    </source>
</evidence>
<dbReference type="Pfam" id="PF12796">
    <property type="entry name" value="Ank_2"/>
    <property type="match status" value="2"/>
</dbReference>
<keyword evidence="3" id="KW-0677">Repeat</keyword>
<dbReference type="PANTHER" id="PTHR24186">
    <property type="entry name" value="PROTEIN PHOSPHATASE 1 REGULATORY SUBUNIT"/>
    <property type="match status" value="1"/>
</dbReference>
<dbReference type="PROSITE" id="PS50088">
    <property type="entry name" value="ANK_REPEAT"/>
    <property type="match status" value="3"/>
</dbReference>
<evidence type="ECO:0000256" key="7">
    <source>
        <dbReference type="PROSITE-ProRule" id="PRU00023"/>
    </source>
</evidence>
<evidence type="ECO:0000256" key="8">
    <source>
        <dbReference type="SAM" id="Phobius"/>
    </source>
</evidence>
<dbReference type="InterPro" id="IPR026961">
    <property type="entry name" value="PGG_dom"/>
</dbReference>
<feature type="repeat" description="ANK" evidence="7">
    <location>
        <begin position="163"/>
        <end position="189"/>
    </location>
</feature>
<keyword evidence="5 7" id="KW-0040">ANK repeat</keyword>
<dbReference type="PANTHER" id="PTHR24186:SF50">
    <property type="entry name" value="ANKYRIN REPEAT-CONTAINING PROTEIN ITN1-LIKE ISOFORM X1"/>
    <property type="match status" value="1"/>
</dbReference>